<dbReference type="PRINTS" id="PR00081">
    <property type="entry name" value="GDHRDH"/>
</dbReference>
<evidence type="ECO:0000256" key="2">
    <source>
        <dbReference type="ARBA" id="ARBA00023002"/>
    </source>
</evidence>
<name>A0A8H3ZB08_VENIN</name>
<dbReference type="GO" id="GO:0016491">
    <property type="term" value="F:oxidoreductase activity"/>
    <property type="evidence" value="ECO:0007669"/>
    <property type="project" value="UniProtKB-KW"/>
</dbReference>
<reference evidence="3 4" key="1">
    <citation type="submission" date="2018-12" db="EMBL/GenBank/DDBJ databases">
        <title>Venturia inaequalis Genome Resource.</title>
        <authorList>
            <person name="Lichtner F.J."/>
        </authorList>
    </citation>
    <scope>NUCLEOTIDE SEQUENCE [LARGE SCALE GENOMIC DNA]</scope>
    <source>
        <strain evidence="3 4">120213</strain>
    </source>
</reference>
<dbReference type="Proteomes" id="UP000447873">
    <property type="component" value="Unassembled WGS sequence"/>
</dbReference>
<dbReference type="InterPro" id="IPR002347">
    <property type="entry name" value="SDR_fam"/>
</dbReference>
<organism evidence="3 4">
    <name type="scientific">Venturia inaequalis</name>
    <name type="common">Apple scab fungus</name>
    <dbReference type="NCBI Taxonomy" id="5025"/>
    <lineage>
        <taxon>Eukaryota</taxon>
        <taxon>Fungi</taxon>
        <taxon>Dikarya</taxon>
        <taxon>Ascomycota</taxon>
        <taxon>Pezizomycotina</taxon>
        <taxon>Dothideomycetes</taxon>
        <taxon>Pleosporomycetidae</taxon>
        <taxon>Venturiales</taxon>
        <taxon>Venturiaceae</taxon>
        <taxon>Venturia</taxon>
    </lineage>
</organism>
<protein>
    <submittedName>
        <fullName evidence="3">Uncharacterized protein</fullName>
    </submittedName>
</protein>
<sequence length="205" mass="21192">MTRFLHAGRNSYALVTGPSDGIGLAIARALAKSVFNIIIHGRNGKKLADIAKAISEQFPGIRIVRAVAAVTNARPATEQVVKAVATDGKEGRKLTVPTDSIGVMVISNAISSAALTTPQHAGGSPMINVGSYAGVFGLANINTYCGSKVFNHMFSEPLSAGSKVNKTDIEIVGMLVAEVETSGNPGDQPDFSTLTPGEMAEAILG</sequence>
<keyword evidence="2" id="KW-0560">Oxidoreductase</keyword>
<dbReference type="PANTHER" id="PTHR43899">
    <property type="entry name" value="RH59310P"/>
    <property type="match status" value="1"/>
</dbReference>
<dbReference type="InterPro" id="IPR036291">
    <property type="entry name" value="NAD(P)-bd_dom_sf"/>
</dbReference>
<comment type="similarity">
    <text evidence="1">Belongs to the short-chain dehydrogenases/reductases (SDR) family.</text>
</comment>
<dbReference type="Gene3D" id="3.40.50.720">
    <property type="entry name" value="NAD(P)-binding Rossmann-like Domain"/>
    <property type="match status" value="1"/>
</dbReference>
<dbReference type="EMBL" id="WNWS01000037">
    <property type="protein sequence ID" value="KAE9985796.1"/>
    <property type="molecule type" value="Genomic_DNA"/>
</dbReference>
<evidence type="ECO:0000313" key="3">
    <source>
        <dbReference type="EMBL" id="KAE9985796.1"/>
    </source>
</evidence>
<dbReference type="Pfam" id="PF00106">
    <property type="entry name" value="adh_short"/>
    <property type="match status" value="1"/>
</dbReference>
<dbReference type="InterPro" id="IPR051019">
    <property type="entry name" value="VLCFA-Steroid_DH"/>
</dbReference>
<gene>
    <name evidence="3" type="ORF">EG328_006917</name>
</gene>
<accession>A0A8H3ZB08</accession>
<dbReference type="AlphaFoldDB" id="A0A8H3ZB08"/>
<evidence type="ECO:0000313" key="4">
    <source>
        <dbReference type="Proteomes" id="UP000447873"/>
    </source>
</evidence>
<evidence type="ECO:0000256" key="1">
    <source>
        <dbReference type="ARBA" id="ARBA00006484"/>
    </source>
</evidence>
<dbReference type="SUPFAM" id="SSF51735">
    <property type="entry name" value="NAD(P)-binding Rossmann-fold domains"/>
    <property type="match status" value="1"/>
</dbReference>
<comment type="caution">
    <text evidence="3">The sequence shown here is derived from an EMBL/GenBank/DDBJ whole genome shotgun (WGS) entry which is preliminary data.</text>
</comment>
<proteinExistence type="inferred from homology"/>
<dbReference type="PANTHER" id="PTHR43899:SF13">
    <property type="entry name" value="RH59310P"/>
    <property type="match status" value="1"/>
</dbReference>